<dbReference type="Pfam" id="PF00908">
    <property type="entry name" value="dTDP_sugar_isom"/>
    <property type="match status" value="1"/>
</dbReference>
<dbReference type="Proteomes" id="UP000217215">
    <property type="component" value="Chromosome"/>
</dbReference>
<dbReference type="KEGG" id="psuf:A1sIA56_00190"/>
<name>A0A249KF91_9ACTN</name>
<evidence type="ECO:0000256" key="2">
    <source>
        <dbReference type="PIRSR" id="PIRSR600888-1"/>
    </source>
</evidence>
<dbReference type="PANTHER" id="PTHR21047:SF2">
    <property type="entry name" value="THYMIDINE DIPHOSPHO-4-KETO-RHAMNOSE 3,5-EPIMERASE"/>
    <property type="match status" value="1"/>
</dbReference>
<accession>A0A249KF91</accession>
<dbReference type="Gene3D" id="2.60.120.10">
    <property type="entry name" value="Jelly Rolls"/>
    <property type="match status" value="1"/>
</dbReference>
<dbReference type="GO" id="GO:0005829">
    <property type="term" value="C:cytosol"/>
    <property type="evidence" value="ECO:0007669"/>
    <property type="project" value="TreeGrafter"/>
</dbReference>
<proteinExistence type="inferred from homology"/>
<dbReference type="AlphaFoldDB" id="A0A249KF91"/>
<evidence type="ECO:0000256" key="1">
    <source>
        <dbReference type="ARBA" id="ARBA00010154"/>
    </source>
</evidence>
<comment type="similarity">
    <text evidence="1">Belongs to the dTDP-4-dehydrorhamnose 3,5-epimerase family.</text>
</comment>
<feature type="site" description="Participates in a stacking interaction with the thymidine ring of dTDP-4-oxo-6-deoxyglucose" evidence="3">
    <location>
        <position position="111"/>
    </location>
</feature>
<dbReference type="InterPro" id="IPR000888">
    <property type="entry name" value="RmlC-like"/>
</dbReference>
<organism evidence="4 5">
    <name type="scientific">Candidatus Planktophila sulfonica</name>
    <dbReference type="NCBI Taxonomy" id="1884904"/>
    <lineage>
        <taxon>Bacteria</taxon>
        <taxon>Bacillati</taxon>
        <taxon>Actinomycetota</taxon>
        <taxon>Actinomycetes</taxon>
        <taxon>Candidatus Nanopelagicales</taxon>
        <taxon>Candidatus Nanopelagicaceae</taxon>
        <taxon>Candidatus Planktophila</taxon>
    </lineage>
</organism>
<evidence type="ECO:0000313" key="4">
    <source>
        <dbReference type="EMBL" id="ASY15369.1"/>
    </source>
</evidence>
<dbReference type="GO" id="GO:0000271">
    <property type="term" value="P:polysaccharide biosynthetic process"/>
    <property type="evidence" value="ECO:0007669"/>
    <property type="project" value="TreeGrafter"/>
</dbReference>
<feature type="active site" description="Proton acceptor" evidence="2">
    <location>
        <position position="35"/>
    </location>
</feature>
<dbReference type="GO" id="GO:0008830">
    <property type="term" value="F:dTDP-4-dehydrorhamnose 3,5-epimerase activity"/>
    <property type="evidence" value="ECO:0007669"/>
    <property type="project" value="InterPro"/>
</dbReference>
<keyword evidence="5" id="KW-1185">Reference proteome</keyword>
<dbReference type="SUPFAM" id="SSF51182">
    <property type="entry name" value="RmlC-like cupins"/>
    <property type="match status" value="1"/>
</dbReference>
<gene>
    <name evidence="4" type="ORF">A1sIA56_00190</name>
</gene>
<protein>
    <submittedName>
        <fullName evidence="4">dTDP-4-dehydrorhamnose 3,5-epimerase</fullName>
    </submittedName>
</protein>
<sequence length="157" mass="17562">MIFRQSELKSRFPTIPPMTQLNYIENRQSSLRGFHGALEKANHWKLVTCISGAVTDAVLDIRPNSQTFGMIGMLQITANKPELLVIPPGFAHAFQALETKTIAIYATNIEYPNQDEIDINPLIPSCKEIWGKSPIVSARDENALRFDELLAAGKFYA</sequence>
<dbReference type="GO" id="GO:0019305">
    <property type="term" value="P:dTDP-rhamnose biosynthetic process"/>
    <property type="evidence" value="ECO:0007669"/>
    <property type="project" value="TreeGrafter"/>
</dbReference>
<feature type="active site" description="Proton donor" evidence="2">
    <location>
        <position position="105"/>
    </location>
</feature>
<evidence type="ECO:0000256" key="3">
    <source>
        <dbReference type="PIRSR" id="PIRSR600888-3"/>
    </source>
</evidence>
<evidence type="ECO:0000313" key="5">
    <source>
        <dbReference type="Proteomes" id="UP000217215"/>
    </source>
</evidence>
<dbReference type="PANTHER" id="PTHR21047">
    <property type="entry name" value="DTDP-6-DEOXY-D-GLUCOSE-3,5 EPIMERASE"/>
    <property type="match status" value="1"/>
</dbReference>
<dbReference type="EMBL" id="CP016773">
    <property type="protein sequence ID" value="ASY15369.1"/>
    <property type="molecule type" value="Genomic_DNA"/>
</dbReference>
<reference evidence="4 5" key="1">
    <citation type="submission" date="2016-07" db="EMBL/GenBank/DDBJ databases">
        <title>High microdiversification within the ubiquitous acI lineage of Actinobacteria.</title>
        <authorList>
            <person name="Neuenschwander S.M."/>
            <person name="Salcher M."/>
            <person name="Ghai R."/>
            <person name="Pernthaler J."/>
        </authorList>
    </citation>
    <scope>NUCLEOTIDE SEQUENCE [LARGE SCALE GENOMIC DNA]</scope>
    <source>
        <strain evidence="4">MMS-IA-56</strain>
    </source>
</reference>
<dbReference type="InterPro" id="IPR014710">
    <property type="entry name" value="RmlC-like_jellyroll"/>
</dbReference>
<dbReference type="InterPro" id="IPR011051">
    <property type="entry name" value="RmlC_Cupin_sf"/>
</dbReference>